<evidence type="ECO:0000313" key="5">
    <source>
        <dbReference type="Proteomes" id="UP001610446"/>
    </source>
</evidence>
<sequence length="372" mass="40605">MQAWTGGVLDRSFASGTRHALLNRPEQESFCTRLVNSPSQTLARSIYALRAPTNPSPSPSSSSSSSSSSSPQIQNPLHIVCISDTHNATPPLPDGDLLIHAGDLTQSGSRRELDAQIAWLDAQPHRFKVVIAGNHEICLDAAFGRRGEGAQRGGGSLKQRDEEAEAEPIDWKSLIYLQNSATTLAFESSGGDASTSADLPSPSRREIKIFGSPYTPQHGNWAFQYARADGARMWEEEICIPSDTDILITHGPPRGHLDLGFMGCMGLRRVLWGMKMKGEQRPPLVHVFGHVHGGYGREVAFWDGFQQAYEGALERRTILLRWVCLTMLVWYGILGVLTGWYGSGGAETVMVNAAAVGGVHDEKRREAICVDI</sequence>
<reference evidence="4 5" key="1">
    <citation type="submission" date="2024-07" db="EMBL/GenBank/DDBJ databases">
        <title>Section-level genome sequencing and comparative genomics of Aspergillus sections Usti and Cavernicolus.</title>
        <authorList>
            <consortium name="Lawrence Berkeley National Laboratory"/>
            <person name="Nybo J.L."/>
            <person name="Vesth T.C."/>
            <person name="Theobald S."/>
            <person name="Frisvad J.C."/>
            <person name="Larsen T.O."/>
            <person name="Kjaerboelling I."/>
            <person name="Rothschild-Mancinelli K."/>
            <person name="Lyhne E.K."/>
            <person name="Kogle M.E."/>
            <person name="Barry K."/>
            <person name="Clum A."/>
            <person name="Na H."/>
            <person name="Ledsgaard L."/>
            <person name="Lin J."/>
            <person name="Lipzen A."/>
            <person name="Kuo A."/>
            <person name="Riley R."/>
            <person name="Mondo S."/>
            <person name="Labutti K."/>
            <person name="Haridas S."/>
            <person name="Pangalinan J."/>
            <person name="Salamov A.A."/>
            <person name="Simmons B.A."/>
            <person name="Magnuson J.K."/>
            <person name="Chen J."/>
            <person name="Drula E."/>
            <person name="Henrissat B."/>
            <person name="Wiebenga A."/>
            <person name="Lubbers R.J."/>
            <person name="Gomes A.C."/>
            <person name="Makela M.R."/>
            <person name="Stajich J."/>
            <person name="Grigoriev I.V."/>
            <person name="Mortensen U.H."/>
            <person name="De Vries R.P."/>
            <person name="Baker S.E."/>
            <person name="Andersen M.R."/>
        </authorList>
    </citation>
    <scope>NUCLEOTIDE SEQUENCE [LARGE SCALE GENOMIC DNA]</scope>
    <source>
        <strain evidence="4 5">CBS 123904</strain>
    </source>
</reference>
<dbReference type="SUPFAM" id="SSF56300">
    <property type="entry name" value="Metallo-dependent phosphatases"/>
    <property type="match status" value="1"/>
</dbReference>
<keyword evidence="2" id="KW-0812">Transmembrane</keyword>
<dbReference type="PANTHER" id="PTHR12905">
    <property type="entry name" value="METALLOPHOSPHOESTERASE"/>
    <property type="match status" value="1"/>
</dbReference>
<feature type="domain" description="Calcineurin-like phosphoesterase" evidence="3">
    <location>
        <begin position="85"/>
        <end position="293"/>
    </location>
</feature>
<dbReference type="InterPro" id="IPR029052">
    <property type="entry name" value="Metallo-depent_PP-like"/>
</dbReference>
<dbReference type="PANTHER" id="PTHR12905:SF28">
    <property type="entry name" value="RHAMNOGALACTURONATE LYASE C-RELATED"/>
    <property type="match status" value="1"/>
</dbReference>
<name>A0ABR4L1W3_9EURO</name>
<keyword evidence="2" id="KW-0472">Membrane</keyword>
<comment type="caution">
    <text evidence="4">The sequence shown here is derived from an EMBL/GenBank/DDBJ whole genome shotgun (WGS) entry which is preliminary data.</text>
</comment>
<feature type="transmembrane region" description="Helical" evidence="2">
    <location>
        <begin position="319"/>
        <end position="341"/>
    </location>
</feature>
<keyword evidence="2" id="KW-1133">Transmembrane helix</keyword>
<protein>
    <submittedName>
        <fullName evidence="4">Metallo-dependent phosphatase-like protein</fullName>
    </submittedName>
</protein>
<evidence type="ECO:0000313" key="4">
    <source>
        <dbReference type="EMBL" id="KAL2858511.1"/>
    </source>
</evidence>
<proteinExistence type="predicted"/>
<feature type="region of interest" description="Disordered" evidence="1">
    <location>
        <begin position="50"/>
        <end position="73"/>
    </location>
</feature>
<keyword evidence="5" id="KW-1185">Reference proteome</keyword>
<evidence type="ECO:0000256" key="2">
    <source>
        <dbReference type="SAM" id="Phobius"/>
    </source>
</evidence>
<evidence type="ECO:0000259" key="3">
    <source>
        <dbReference type="Pfam" id="PF00149"/>
    </source>
</evidence>
<organism evidence="4 5">
    <name type="scientific">Aspergillus pseudoustus</name>
    <dbReference type="NCBI Taxonomy" id="1810923"/>
    <lineage>
        <taxon>Eukaryota</taxon>
        <taxon>Fungi</taxon>
        <taxon>Dikarya</taxon>
        <taxon>Ascomycota</taxon>
        <taxon>Pezizomycotina</taxon>
        <taxon>Eurotiomycetes</taxon>
        <taxon>Eurotiomycetidae</taxon>
        <taxon>Eurotiales</taxon>
        <taxon>Aspergillaceae</taxon>
        <taxon>Aspergillus</taxon>
        <taxon>Aspergillus subgen. Nidulantes</taxon>
    </lineage>
</organism>
<feature type="compositionally biased region" description="Low complexity" evidence="1">
    <location>
        <begin position="59"/>
        <end position="71"/>
    </location>
</feature>
<dbReference type="EMBL" id="JBFXLU010000001">
    <property type="protein sequence ID" value="KAL2858511.1"/>
    <property type="molecule type" value="Genomic_DNA"/>
</dbReference>
<gene>
    <name evidence="4" type="ORF">BJY01DRAFT_230701</name>
</gene>
<dbReference type="Proteomes" id="UP001610446">
    <property type="component" value="Unassembled WGS sequence"/>
</dbReference>
<dbReference type="InterPro" id="IPR004843">
    <property type="entry name" value="Calcineurin-like_PHP"/>
</dbReference>
<dbReference type="Gene3D" id="3.60.21.10">
    <property type="match status" value="1"/>
</dbReference>
<evidence type="ECO:0000256" key="1">
    <source>
        <dbReference type="SAM" id="MobiDB-lite"/>
    </source>
</evidence>
<dbReference type="InterPro" id="IPR051693">
    <property type="entry name" value="UPF0046_metallophosphoest"/>
</dbReference>
<accession>A0ABR4L1W3</accession>
<dbReference type="Pfam" id="PF00149">
    <property type="entry name" value="Metallophos"/>
    <property type="match status" value="1"/>
</dbReference>
<dbReference type="CDD" id="cd07379">
    <property type="entry name" value="MPP_239FB"/>
    <property type="match status" value="1"/>
</dbReference>